<dbReference type="Pfam" id="PF13472">
    <property type="entry name" value="Lipase_GDSL_2"/>
    <property type="match status" value="1"/>
</dbReference>
<evidence type="ECO:0000256" key="3">
    <source>
        <dbReference type="SAM" id="SignalP"/>
    </source>
</evidence>
<reference evidence="5 6" key="1">
    <citation type="submission" date="2018-08" db="EMBL/GenBank/DDBJ databases">
        <title>The multiple taxonomic identification of Sphingomonas gilva.</title>
        <authorList>
            <person name="Zhu D."/>
            <person name="Zheng S."/>
        </authorList>
    </citation>
    <scope>NUCLEOTIDE SEQUENCE [LARGE SCALE GENOMIC DNA]</scope>
    <source>
        <strain evidence="5 6">ZDH117</strain>
    </source>
</reference>
<name>A0A396RUX3_9SPHN</name>
<evidence type="ECO:0000256" key="1">
    <source>
        <dbReference type="ARBA" id="ARBA00008668"/>
    </source>
</evidence>
<evidence type="ECO:0000256" key="2">
    <source>
        <dbReference type="ARBA" id="ARBA00022801"/>
    </source>
</evidence>
<evidence type="ECO:0000259" key="4">
    <source>
        <dbReference type="Pfam" id="PF13472"/>
    </source>
</evidence>
<dbReference type="EMBL" id="QWLV01000004">
    <property type="protein sequence ID" value="RHW17471.1"/>
    <property type="molecule type" value="Genomic_DNA"/>
</dbReference>
<dbReference type="Gene3D" id="3.40.50.1110">
    <property type="entry name" value="SGNH hydrolase"/>
    <property type="match status" value="1"/>
</dbReference>
<dbReference type="PANTHER" id="PTHR43695:SF1">
    <property type="entry name" value="RHAMNOGALACTURONAN ACETYLESTERASE"/>
    <property type="match status" value="1"/>
</dbReference>
<gene>
    <name evidence="5" type="ORF">D1610_10975</name>
</gene>
<keyword evidence="3" id="KW-0732">Signal</keyword>
<comment type="caution">
    <text evidence="5">The sequence shown here is derived from an EMBL/GenBank/DDBJ whole genome shotgun (WGS) entry which is preliminary data.</text>
</comment>
<protein>
    <submittedName>
        <fullName evidence="5">Rhamnogalacturonan acetylesterase</fullName>
    </submittedName>
</protein>
<evidence type="ECO:0000313" key="5">
    <source>
        <dbReference type="EMBL" id="RHW17471.1"/>
    </source>
</evidence>
<feature type="signal peptide" evidence="3">
    <location>
        <begin position="1"/>
        <end position="18"/>
    </location>
</feature>
<feature type="domain" description="SGNH hydrolase-type esterase" evidence="4">
    <location>
        <begin position="20"/>
        <end position="211"/>
    </location>
</feature>
<proteinExistence type="inferred from homology"/>
<dbReference type="OrthoDB" id="191551at2"/>
<dbReference type="GO" id="GO:0016788">
    <property type="term" value="F:hydrolase activity, acting on ester bonds"/>
    <property type="evidence" value="ECO:0007669"/>
    <property type="project" value="UniProtKB-ARBA"/>
</dbReference>
<evidence type="ECO:0000313" key="6">
    <source>
        <dbReference type="Proteomes" id="UP000266693"/>
    </source>
</evidence>
<organism evidence="5 6">
    <name type="scientific">Sphingomonas gilva</name>
    <dbReference type="NCBI Taxonomy" id="2305907"/>
    <lineage>
        <taxon>Bacteria</taxon>
        <taxon>Pseudomonadati</taxon>
        <taxon>Pseudomonadota</taxon>
        <taxon>Alphaproteobacteria</taxon>
        <taxon>Sphingomonadales</taxon>
        <taxon>Sphingomonadaceae</taxon>
        <taxon>Sphingomonas</taxon>
    </lineage>
</organism>
<dbReference type="InterPro" id="IPR036514">
    <property type="entry name" value="SGNH_hydro_sf"/>
</dbReference>
<feature type="chain" id="PRO_5017310992" evidence="3">
    <location>
        <begin position="19"/>
        <end position="251"/>
    </location>
</feature>
<dbReference type="InterPro" id="IPR013830">
    <property type="entry name" value="SGNH_hydro"/>
</dbReference>
<comment type="similarity">
    <text evidence="1">Belongs to the 'GDSL' lipolytic enzyme family.</text>
</comment>
<dbReference type="AlphaFoldDB" id="A0A396RUX3"/>
<sequence length="251" mass="27487">MIAALAALALAGQTVFIASDSTAQTYRQDRYPQSGWGQVLQCGLDGVAVDNRAIGGRSTRTFVSEGRWDKLIADVKAGDTVLIQFGHNDANRNRPARYAPAATDYRHHLTRFVADVKAKGATPVILTPVARRSFYEGRAQADFAEYSSVARVVARETDTPLIDLEALSRTWLTEAGEERAKAYFLHYDAGEVAAFPKGIEDDTHFSELGARHVADLIADALARLELPVSDAVRKDRPALARETPLGSWECR</sequence>
<dbReference type="RefSeq" id="WP_118864217.1">
    <property type="nucleotide sequence ID" value="NZ_QWLV01000004.1"/>
</dbReference>
<dbReference type="CDD" id="cd01821">
    <property type="entry name" value="Rhamnogalacturan_acetylesterase_like"/>
    <property type="match status" value="1"/>
</dbReference>
<accession>A0A396RUX3</accession>
<dbReference type="InterPro" id="IPR037459">
    <property type="entry name" value="RhgT-like"/>
</dbReference>
<dbReference type="SUPFAM" id="SSF52266">
    <property type="entry name" value="SGNH hydrolase"/>
    <property type="match status" value="1"/>
</dbReference>
<dbReference type="Proteomes" id="UP000266693">
    <property type="component" value="Unassembled WGS sequence"/>
</dbReference>
<keyword evidence="2" id="KW-0378">Hydrolase</keyword>
<dbReference type="PANTHER" id="PTHR43695">
    <property type="entry name" value="PUTATIVE (AFU_ORTHOLOGUE AFUA_2G17250)-RELATED"/>
    <property type="match status" value="1"/>
</dbReference>
<keyword evidence="6" id="KW-1185">Reference proteome</keyword>